<proteinExistence type="predicted"/>
<organism evidence="1 2">
    <name type="scientific">Polyplax serrata</name>
    <name type="common">Common mouse louse</name>
    <dbReference type="NCBI Taxonomy" id="468196"/>
    <lineage>
        <taxon>Eukaryota</taxon>
        <taxon>Metazoa</taxon>
        <taxon>Ecdysozoa</taxon>
        <taxon>Arthropoda</taxon>
        <taxon>Hexapoda</taxon>
        <taxon>Insecta</taxon>
        <taxon>Pterygota</taxon>
        <taxon>Neoptera</taxon>
        <taxon>Paraneoptera</taxon>
        <taxon>Psocodea</taxon>
        <taxon>Troctomorpha</taxon>
        <taxon>Phthiraptera</taxon>
        <taxon>Anoplura</taxon>
        <taxon>Polyplacidae</taxon>
        <taxon>Polyplax</taxon>
    </lineage>
</organism>
<dbReference type="Proteomes" id="UP001359485">
    <property type="component" value="Unassembled WGS sequence"/>
</dbReference>
<name>A0ABR1B3Z6_POLSC</name>
<protein>
    <submittedName>
        <fullName evidence="1">Uncharacterized protein</fullName>
    </submittedName>
</protein>
<gene>
    <name evidence="1" type="ORF">RUM44_004849</name>
</gene>
<reference evidence="1 2" key="1">
    <citation type="submission" date="2023-09" db="EMBL/GenBank/DDBJ databases">
        <title>Genomes of two closely related lineages of the louse Polyplax serrata with different host specificities.</title>
        <authorList>
            <person name="Martinu J."/>
            <person name="Tarabai H."/>
            <person name="Stefka J."/>
            <person name="Hypsa V."/>
        </authorList>
    </citation>
    <scope>NUCLEOTIDE SEQUENCE [LARGE SCALE GENOMIC DNA]</scope>
    <source>
        <strain evidence="1">98ZLc_SE</strain>
    </source>
</reference>
<keyword evidence="2" id="KW-1185">Reference proteome</keyword>
<comment type="caution">
    <text evidence="1">The sequence shown here is derived from an EMBL/GenBank/DDBJ whole genome shotgun (WGS) entry which is preliminary data.</text>
</comment>
<evidence type="ECO:0000313" key="2">
    <source>
        <dbReference type="Proteomes" id="UP001359485"/>
    </source>
</evidence>
<evidence type="ECO:0000313" key="1">
    <source>
        <dbReference type="EMBL" id="KAK6634241.1"/>
    </source>
</evidence>
<sequence>MSFTLPVTKSDEKCIEALCSVLNHRDSDIVIAHPAHHAFHLQSAAGTPPSWGDDQHGMYLLTKPHNF</sequence>
<dbReference type="EMBL" id="JAWJWF010000004">
    <property type="protein sequence ID" value="KAK6634241.1"/>
    <property type="molecule type" value="Genomic_DNA"/>
</dbReference>
<accession>A0ABR1B3Z6</accession>